<proteinExistence type="predicted"/>
<evidence type="ECO:0000313" key="1">
    <source>
        <dbReference type="EMBL" id="OGK42816.1"/>
    </source>
</evidence>
<name>A0A1F7IHH1_9BACT</name>
<dbReference type="EMBL" id="MGAF01000004">
    <property type="protein sequence ID" value="OGK42816.1"/>
    <property type="molecule type" value="Genomic_DNA"/>
</dbReference>
<gene>
    <name evidence="1" type="ORF">A3A74_01245</name>
</gene>
<dbReference type="AlphaFoldDB" id="A0A1F7IHH1"/>
<comment type="caution">
    <text evidence="1">The sequence shown here is derived from an EMBL/GenBank/DDBJ whole genome shotgun (WGS) entry which is preliminary data.</text>
</comment>
<organism evidence="1 2">
    <name type="scientific">Candidatus Roizmanbacteria bacterium RIFCSPLOWO2_01_FULL_35_13</name>
    <dbReference type="NCBI Taxonomy" id="1802055"/>
    <lineage>
        <taxon>Bacteria</taxon>
        <taxon>Candidatus Roizmaniibacteriota</taxon>
    </lineage>
</organism>
<dbReference type="Proteomes" id="UP000179270">
    <property type="component" value="Unassembled WGS sequence"/>
</dbReference>
<protein>
    <submittedName>
        <fullName evidence="1">Uncharacterized protein</fullName>
    </submittedName>
</protein>
<sequence>MANRVEIQNITRYLQSKILQTYSTLKLSCGYAEDAARLLRGWLYRTGEESSEWGSCYNVAVARLEKSRSGLIIDVTSQEFIAGKVSIVFNTKQTAYEIELKFGIPGWKLIQTYYKKGGLYVPDRITF</sequence>
<evidence type="ECO:0000313" key="2">
    <source>
        <dbReference type="Proteomes" id="UP000179270"/>
    </source>
</evidence>
<reference evidence="1 2" key="1">
    <citation type="journal article" date="2016" name="Nat. Commun.">
        <title>Thousands of microbial genomes shed light on interconnected biogeochemical processes in an aquifer system.</title>
        <authorList>
            <person name="Anantharaman K."/>
            <person name="Brown C.T."/>
            <person name="Hug L.A."/>
            <person name="Sharon I."/>
            <person name="Castelle C.J."/>
            <person name="Probst A.J."/>
            <person name="Thomas B.C."/>
            <person name="Singh A."/>
            <person name="Wilkins M.J."/>
            <person name="Karaoz U."/>
            <person name="Brodie E.L."/>
            <person name="Williams K.H."/>
            <person name="Hubbard S.S."/>
            <person name="Banfield J.F."/>
        </authorList>
    </citation>
    <scope>NUCLEOTIDE SEQUENCE [LARGE SCALE GENOMIC DNA]</scope>
</reference>
<accession>A0A1F7IHH1</accession>